<organism evidence="3">
    <name type="scientific">Dissoconium aciculare CBS 342.82</name>
    <dbReference type="NCBI Taxonomy" id="1314786"/>
    <lineage>
        <taxon>Eukaryota</taxon>
        <taxon>Fungi</taxon>
        <taxon>Dikarya</taxon>
        <taxon>Ascomycota</taxon>
        <taxon>Pezizomycotina</taxon>
        <taxon>Dothideomycetes</taxon>
        <taxon>Dothideomycetidae</taxon>
        <taxon>Mycosphaerellales</taxon>
        <taxon>Dissoconiaceae</taxon>
        <taxon>Dissoconium</taxon>
    </lineage>
</organism>
<evidence type="ECO:0000313" key="2">
    <source>
        <dbReference type="Proteomes" id="UP000504637"/>
    </source>
</evidence>
<evidence type="ECO:0000256" key="1">
    <source>
        <dbReference type="SAM" id="Phobius"/>
    </source>
</evidence>
<reference evidence="3" key="3">
    <citation type="submission" date="2025-08" db="UniProtKB">
        <authorList>
            <consortium name="RefSeq"/>
        </authorList>
    </citation>
    <scope>IDENTIFICATION</scope>
    <source>
        <strain evidence="3">CBS 342.82</strain>
    </source>
</reference>
<keyword evidence="1" id="KW-0812">Transmembrane</keyword>
<dbReference type="Proteomes" id="UP000504637">
    <property type="component" value="Unplaced"/>
</dbReference>
<protein>
    <submittedName>
        <fullName evidence="3">Uncharacterized protein</fullName>
    </submittedName>
</protein>
<feature type="transmembrane region" description="Helical" evidence="1">
    <location>
        <begin position="186"/>
        <end position="207"/>
    </location>
</feature>
<dbReference type="AlphaFoldDB" id="A0A6J3LSV8"/>
<dbReference type="RefSeq" id="XP_033455410.1">
    <property type="nucleotide sequence ID" value="XM_033609084.1"/>
</dbReference>
<reference evidence="3" key="2">
    <citation type="submission" date="2020-04" db="EMBL/GenBank/DDBJ databases">
        <authorList>
            <consortium name="NCBI Genome Project"/>
        </authorList>
    </citation>
    <scope>NUCLEOTIDE SEQUENCE</scope>
    <source>
        <strain evidence="3">CBS 342.82</strain>
    </source>
</reference>
<sequence>MRHRSSREDVSWQTLRHSKWPSWTLFSVLISDAPALLEHSRTHTQGASSLSRQRNESKLSIMQIHPGMASCCRQLSNSTVQFIPECFSWCNLEAVVKAHESSSRAHNSTRLLNVPSIFRHCLNDFDSSQDEPDVTCDAAPVVIWPHPTTTSSPVFFDPTERATLRPTPVYLNAAAHAAGLNGTISAVLLTVLLIAGLLSSGALAFSCHSTSSGRRTRMPCESSLGDRR</sequence>
<reference evidence="3" key="1">
    <citation type="submission" date="2020-01" db="EMBL/GenBank/DDBJ databases">
        <authorList>
            <consortium name="DOE Joint Genome Institute"/>
            <person name="Haridas S."/>
            <person name="Albert R."/>
            <person name="Binder M."/>
            <person name="Bloem J."/>
            <person name="Labutti K."/>
            <person name="Salamov A."/>
            <person name="Andreopoulos B."/>
            <person name="Baker S.E."/>
            <person name="Barry K."/>
            <person name="Bills G."/>
            <person name="Bluhm B.H."/>
            <person name="Cannon C."/>
            <person name="Castanera R."/>
            <person name="Culley D.E."/>
            <person name="Daum C."/>
            <person name="Ezra D."/>
            <person name="Gonzalez J.B."/>
            <person name="Henrissat B."/>
            <person name="Kuo A."/>
            <person name="Liang C."/>
            <person name="Lipzen A."/>
            <person name="Lutzoni F."/>
            <person name="Magnuson J."/>
            <person name="Mondo S."/>
            <person name="Nolan M."/>
            <person name="Ohm R."/>
            <person name="Pangilinan J."/>
            <person name="Park H.-J."/>
            <person name="Ramirez L."/>
            <person name="Alfaro M."/>
            <person name="Sun H."/>
            <person name="Tritt A."/>
            <person name="Yoshinaga Y."/>
            <person name="Zwiers L.-H."/>
            <person name="Turgeon B.G."/>
            <person name="Goodwin S.B."/>
            <person name="Spatafora J.W."/>
            <person name="Crous P.W."/>
            <person name="Grigoriev I.V."/>
        </authorList>
    </citation>
    <scope>NUCLEOTIDE SEQUENCE</scope>
    <source>
        <strain evidence="3">CBS 342.82</strain>
    </source>
</reference>
<evidence type="ECO:0000313" key="3">
    <source>
        <dbReference type="RefSeq" id="XP_033455410.1"/>
    </source>
</evidence>
<name>A0A6J3LSV8_9PEZI</name>
<gene>
    <name evidence="3" type="ORF">K489DRAFT_97009</name>
</gene>
<proteinExistence type="predicted"/>
<dbReference type="GeneID" id="54366885"/>
<accession>A0A6J3LSV8</accession>
<keyword evidence="1" id="KW-1133">Transmembrane helix</keyword>
<keyword evidence="2" id="KW-1185">Reference proteome</keyword>
<keyword evidence="1" id="KW-0472">Membrane</keyword>